<keyword evidence="2" id="KW-1185">Reference proteome</keyword>
<gene>
    <name evidence="1" type="ORF">KP509_10G013600</name>
</gene>
<accession>A0A8T2U252</accession>
<dbReference type="AlphaFoldDB" id="A0A8T2U252"/>
<dbReference type="EMBL" id="CM035415">
    <property type="protein sequence ID" value="KAH7426709.1"/>
    <property type="molecule type" value="Genomic_DNA"/>
</dbReference>
<organism evidence="1 2">
    <name type="scientific">Ceratopteris richardii</name>
    <name type="common">Triangle waterfern</name>
    <dbReference type="NCBI Taxonomy" id="49495"/>
    <lineage>
        <taxon>Eukaryota</taxon>
        <taxon>Viridiplantae</taxon>
        <taxon>Streptophyta</taxon>
        <taxon>Embryophyta</taxon>
        <taxon>Tracheophyta</taxon>
        <taxon>Polypodiopsida</taxon>
        <taxon>Polypodiidae</taxon>
        <taxon>Polypodiales</taxon>
        <taxon>Pteridineae</taxon>
        <taxon>Pteridaceae</taxon>
        <taxon>Parkerioideae</taxon>
        <taxon>Ceratopteris</taxon>
    </lineage>
</organism>
<proteinExistence type="predicted"/>
<protein>
    <submittedName>
        <fullName evidence="1">Uncharacterized protein</fullName>
    </submittedName>
</protein>
<sequence length="132" mass="14571">MASPLSRILHRKKLSASTYTDKFSLVKLKGNKGSAPFLSDAYVRDAGKMDCLRDSRMVATDIDATLTTPSNIAPQSTFAHIKDENGRKLFWMPCLSTGIWAPTGSSKAINWSVSASDDDSEHVVWVREDVHL</sequence>
<name>A0A8T2U252_CERRI</name>
<evidence type="ECO:0000313" key="1">
    <source>
        <dbReference type="EMBL" id="KAH7426709.1"/>
    </source>
</evidence>
<comment type="caution">
    <text evidence="1">The sequence shown here is derived from an EMBL/GenBank/DDBJ whole genome shotgun (WGS) entry which is preliminary data.</text>
</comment>
<evidence type="ECO:0000313" key="2">
    <source>
        <dbReference type="Proteomes" id="UP000825935"/>
    </source>
</evidence>
<reference evidence="1" key="1">
    <citation type="submission" date="2021-08" db="EMBL/GenBank/DDBJ databases">
        <title>WGS assembly of Ceratopteris richardii.</title>
        <authorList>
            <person name="Marchant D.B."/>
            <person name="Chen G."/>
            <person name="Jenkins J."/>
            <person name="Shu S."/>
            <person name="Leebens-Mack J."/>
            <person name="Grimwood J."/>
            <person name="Schmutz J."/>
            <person name="Soltis P."/>
            <person name="Soltis D."/>
            <person name="Chen Z.-H."/>
        </authorList>
    </citation>
    <scope>NUCLEOTIDE SEQUENCE</scope>
    <source>
        <strain evidence="1">Whitten #5841</strain>
        <tissue evidence="1">Leaf</tissue>
    </source>
</reference>
<dbReference type="Proteomes" id="UP000825935">
    <property type="component" value="Chromosome 10"/>
</dbReference>